<evidence type="ECO:0000313" key="1">
    <source>
        <dbReference type="EMBL" id="KAF8567537.1"/>
    </source>
</evidence>
<dbReference type="EMBL" id="JTDF01003744">
    <property type="protein sequence ID" value="KAF8567537.1"/>
    <property type="molecule type" value="Genomic_DNA"/>
</dbReference>
<organism evidence="1 2">
    <name type="scientific">Paragonimus westermani</name>
    <dbReference type="NCBI Taxonomy" id="34504"/>
    <lineage>
        <taxon>Eukaryota</taxon>
        <taxon>Metazoa</taxon>
        <taxon>Spiralia</taxon>
        <taxon>Lophotrochozoa</taxon>
        <taxon>Platyhelminthes</taxon>
        <taxon>Trematoda</taxon>
        <taxon>Digenea</taxon>
        <taxon>Plagiorchiida</taxon>
        <taxon>Troglotremata</taxon>
        <taxon>Troglotrematidae</taxon>
        <taxon>Paragonimus</taxon>
    </lineage>
</organism>
<evidence type="ECO:0000313" key="2">
    <source>
        <dbReference type="Proteomes" id="UP000699462"/>
    </source>
</evidence>
<accession>A0A8T0DLE3</accession>
<proteinExistence type="predicted"/>
<dbReference type="AlphaFoldDB" id="A0A8T0DLE3"/>
<name>A0A8T0DLE3_9TREM</name>
<gene>
    <name evidence="1" type="ORF">P879_04914</name>
</gene>
<reference evidence="1 2" key="1">
    <citation type="submission" date="2019-07" db="EMBL/GenBank/DDBJ databases">
        <title>Annotation for the trematode Paragonimus westermani.</title>
        <authorList>
            <person name="Choi Y.-J."/>
        </authorList>
    </citation>
    <scope>NUCLEOTIDE SEQUENCE [LARGE SCALE GENOMIC DNA]</scope>
    <source>
        <strain evidence="1">180907_Pwestermani</strain>
    </source>
</reference>
<dbReference type="OrthoDB" id="125004at2759"/>
<protein>
    <submittedName>
        <fullName evidence="1">Uncharacterized protein</fullName>
    </submittedName>
</protein>
<dbReference type="Proteomes" id="UP000699462">
    <property type="component" value="Unassembled WGS sequence"/>
</dbReference>
<sequence>MVAGSPVRNDSSLMCPNSGIDVQQISGSYWKAPVTNELITRPGSHCSVFKPGSPYTQLKSNLNGPPSPTLVSTVADPHLVNCTVVDAPYPASITGNVMNSYVSANDSLPNLNALTMISMGPTLQTTQLNERPRFSQRHPHGGLTMLPTEFAEELQSAQTTIPPFQQLVSCFDNTDNSSAHLPNNMMSNSAGFSSASFPKLLTTSVESILFPSPTLSQLVPNVSIPTQMELDGTKLNQLLGNGIPVSGGFSLNSSHNSALALFPQPNRHTSPSCLTGCSSPIGVSSDLLSLSPSHQQLSGFVVGPCLHGAFPQPNMVPHSRAPLST</sequence>
<keyword evidence="2" id="KW-1185">Reference proteome</keyword>
<comment type="caution">
    <text evidence="1">The sequence shown here is derived from an EMBL/GenBank/DDBJ whole genome shotgun (WGS) entry which is preliminary data.</text>
</comment>